<accession>A0A2K1JQY8</accession>
<dbReference type="RefSeq" id="XP_024390337.1">
    <property type="nucleotide sequence ID" value="XM_024534569.2"/>
</dbReference>
<dbReference type="Gramene" id="Pp3c12_15510V3.2">
    <property type="protein sequence ID" value="Pp3c12_15510V3.2"/>
    <property type="gene ID" value="Pp3c12_15510"/>
</dbReference>
<dbReference type="PANTHER" id="PTHR22958">
    <property type="entry name" value="GLYCEROPHOSPHORYL DIESTER PHOSPHODIESTERASE"/>
    <property type="match status" value="1"/>
</dbReference>
<dbReference type="EnsemblPlants" id="Pp3c12_15510V3.1">
    <property type="protein sequence ID" value="Pp3c12_15510V3.1"/>
    <property type="gene ID" value="Pp3c12_15510"/>
</dbReference>
<dbReference type="PROSITE" id="PS51704">
    <property type="entry name" value="GP_PDE"/>
    <property type="match status" value="1"/>
</dbReference>
<evidence type="ECO:0000259" key="5">
    <source>
        <dbReference type="PROSITE" id="PS51704"/>
    </source>
</evidence>
<dbReference type="STRING" id="3218.A0A2K1JQY8"/>
<dbReference type="EnsemblPlants" id="Pp3c12_15510V3.2">
    <property type="protein sequence ID" value="Pp3c12_15510V3.2"/>
    <property type="gene ID" value="Pp3c12_15510"/>
</dbReference>
<feature type="domain" description="GP-PDE" evidence="5">
    <location>
        <begin position="144"/>
        <end position="420"/>
    </location>
</feature>
<reference evidence="6 8" key="1">
    <citation type="journal article" date="2008" name="Science">
        <title>The Physcomitrella genome reveals evolutionary insights into the conquest of land by plants.</title>
        <authorList>
            <person name="Rensing S."/>
            <person name="Lang D."/>
            <person name="Zimmer A."/>
            <person name="Terry A."/>
            <person name="Salamov A."/>
            <person name="Shapiro H."/>
            <person name="Nishiyama T."/>
            <person name="Perroud P.-F."/>
            <person name="Lindquist E."/>
            <person name="Kamisugi Y."/>
            <person name="Tanahashi T."/>
            <person name="Sakakibara K."/>
            <person name="Fujita T."/>
            <person name="Oishi K."/>
            <person name="Shin-I T."/>
            <person name="Kuroki Y."/>
            <person name="Toyoda A."/>
            <person name="Suzuki Y."/>
            <person name="Hashimoto A."/>
            <person name="Yamaguchi K."/>
            <person name="Sugano A."/>
            <person name="Kohara Y."/>
            <person name="Fujiyama A."/>
            <person name="Anterola A."/>
            <person name="Aoki S."/>
            <person name="Ashton N."/>
            <person name="Barbazuk W.B."/>
            <person name="Barker E."/>
            <person name="Bennetzen J."/>
            <person name="Bezanilla M."/>
            <person name="Blankenship R."/>
            <person name="Cho S.H."/>
            <person name="Dutcher S."/>
            <person name="Estelle M."/>
            <person name="Fawcett J.A."/>
            <person name="Gundlach H."/>
            <person name="Hanada K."/>
            <person name="Heyl A."/>
            <person name="Hicks K.A."/>
            <person name="Hugh J."/>
            <person name="Lohr M."/>
            <person name="Mayer K."/>
            <person name="Melkozernov A."/>
            <person name="Murata T."/>
            <person name="Nelson D."/>
            <person name="Pils B."/>
            <person name="Prigge M."/>
            <person name="Reiss B."/>
            <person name="Renner T."/>
            <person name="Rombauts S."/>
            <person name="Rushton P."/>
            <person name="Sanderfoot A."/>
            <person name="Schween G."/>
            <person name="Shiu S.-H."/>
            <person name="Stueber K."/>
            <person name="Theodoulou F.L."/>
            <person name="Tu H."/>
            <person name="Van de Peer Y."/>
            <person name="Verrier P.J."/>
            <person name="Waters E."/>
            <person name="Wood A."/>
            <person name="Yang L."/>
            <person name="Cove D."/>
            <person name="Cuming A."/>
            <person name="Hasebe M."/>
            <person name="Lucas S."/>
            <person name="Mishler D.B."/>
            <person name="Reski R."/>
            <person name="Grigoriev I."/>
            <person name="Quatrano R.S."/>
            <person name="Boore J.L."/>
        </authorList>
    </citation>
    <scope>NUCLEOTIDE SEQUENCE [LARGE SCALE GENOMIC DNA]</scope>
    <source>
        <strain evidence="7 8">cv. Gransden 2004</strain>
    </source>
</reference>
<dbReference type="Gene3D" id="3.20.20.190">
    <property type="entry name" value="Phosphatidylinositol (PI) phosphodiesterase"/>
    <property type="match status" value="1"/>
</dbReference>
<evidence type="ECO:0000313" key="7">
    <source>
        <dbReference type="EnsemblPlants" id="Pp3c12_15510V3.1"/>
    </source>
</evidence>
<dbReference type="InterPro" id="IPR017946">
    <property type="entry name" value="PLC-like_Pdiesterase_TIM-brl"/>
</dbReference>
<dbReference type="GO" id="GO:0006071">
    <property type="term" value="P:glycerol metabolic process"/>
    <property type="evidence" value="ECO:0007669"/>
    <property type="project" value="UniProtKB-KW"/>
</dbReference>
<dbReference type="Proteomes" id="UP000006727">
    <property type="component" value="Chromosome 12"/>
</dbReference>
<reference evidence="7" key="3">
    <citation type="submission" date="2020-12" db="UniProtKB">
        <authorList>
            <consortium name="EnsemblPlants"/>
        </authorList>
    </citation>
    <scope>IDENTIFICATION</scope>
</reference>
<dbReference type="GO" id="GO:0046475">
    <property type="term" value="P:glycerophospholipid catabolic process"/>
    <property type="evidence" value="ECO:0000318"/>
    <property type="project" value="GO_Central"/>
</dbReference>
<dbReference type="InterPro" id="IPR030395">
    <property type="entry name" value="GP_PDE_dom"/>
</dbReference>
<dbReference type="EC" id="3.1.4.46" evidence="1"/>
<gene>
    <name evidence="7" type="primary">LOC112289398</name>
    <name evidence="6" type="ORF">PHYPA_016334</name>
</gene>
<dbReference type="PANTHER" id="PTHR22958:SF1">
    <property type="entry name" value="GLYCEROPHOSPHOCHOLINE PHOSPHODIESTERASE GPCPD1"/>
    <property type="match status" value="1"/>
</dbReference>
<sequence length="441" mass="47603">MQGEAVHGISLPSCTAVIDIGAVTTRLQRSVSFVELRVGGLASVSSLHASGELVGKGKSDWGNEGRSFSFGSRSSRPAHSMVEIVGEALTEASLPAQACRNQDLALDIGFNGIPEAIASVIFDEKLDETSSSLVIVGHRGCGKNKTLPHGAIPEARLSIRENTIMSFNLAARNGAQFVEFDVQVTKDGVPIIFHDDEIIADSKPPRHIGDISVAEFRAMGPQKGSTMGKPLYRKASDGSTTLWTADVEDQMCTLEDAFAQVNPTVGFNIEMKFDDSGLTSEAELLRVIDAVLADVRQHANGRMIYFSTFHPDAAQMIRKKMPLYPVFFLTDGGSHVYNDPRRNSIQAAIEVCREGNLQGIVSEVKAVLHQPALVALVKASGLFFFTYGELNNVGEAVIKQREWGIDGVIVDHVLEIVRVARQLEEPASSSNAAMARSVVVV</sequence>
<reference evidence="6 8" key="2">
    <citation type="journal article" date="2018" name="Plant J.">
        <title>The Physcomitrella patens chromosome-scale assembly reveals moss genome structure and evolution.</title>
        <authorList>
            <person name="Lang D."/>
            <person name="Ullrich K.K."/>
            <person name="Murat F."/>
            <person name="Fuchs J."/>
            <person name="Jenkins J."/>
            <person name="Haas F.B."/>
            <person name="Piednoel M."/>
            <person name="Gundlach H."/>
            <person name="Van Bel M."/>
            <person name="Meyberg R."/>
            <person name="Vives C."/>
            <person name="Morata J."/>
            <person name="Symeonidi A."/>
            <person name="Hiss M."/>
            <person name="Muchero W."/>
            <person name="Kamisugi Y."/>
            <person name="Saleh O."/>
            <person name="Blanc G."/>
            <person name="Decker E.L."/>
            <person name="van Gessel N."/>
            <person name="Grimwood J."/>
            <person name="Hayes R.D."/>
            <person name="Graham S.W."/>
            <person name="Gunter L.E."/>
            <person name="McDaniel S.F."/>
            <person name="Hoernstein S.N.W."/>
            <person name="Larsson A."/>
            <person name="Li F.W."/>
            <person name="Perroud P.F."/>
            <person name="Phillips J."/>
            <person name="Ranjan P."/>
            <person name="Rokshar D.S."/>
            <person name="Rothfels C.J."/>
            <person name="Schneider L."/>
            <person name="Shu S."/>
            <person name="Stevenson D.W."/>
            <person name="Thummler F."/>
            <person name="Tillich M."/>
            <person name="Villarreal Aguilar J.C."/>
            <person name="Widiez T."/>
            <person name="Wong G.K."/>
            <person name="Wymore A."/>
            <person name="Zhang Y."/>
            <person name="Zimmer A.D."/>
            <person name="Quatrano R.S."/>
            <person name="Mayer K.F.X."/>
            <person name="Goodstein D."/>
            <person name="Casacuberta J.M."/>
            <person name="Vandepoele K."/>
            <person name="Reski R."/>
            <person name="Cuming A.C."/>
            <person name="Tuskan G.A."/>
            <person name="Maumus F."/>
            <person name="Salse J."/>
            <person name="Schmutz J."/>
            <person name="Rensing S.A."/>
        </authorList>
    </citation>
    <scope>NUCLEOTIDE SEQUENCE [LARGE SCALE GENOMIC DNA]</scope>
    <source>
        <strain evidence="7 8">cv. Gransden 2004</strain>
    </source>
</reference>
<dbReference type="GO" id="GO:0008889">
    <property type="term" value="F:glycerophosphodiester phosphodiesterase activity"/>
    <property type="evidence" value="ECO:0007669"/>
    <property type="project" value="UniProtKB-EC"/>
</dbReference>
<evidence type="ECO:0000256" key="4">
    <source>
        <dbReference type="ARBA" id="ARBA00047512"/>
    </source>
</evidence>
<dbReference type="AlphaFoldDB" id="A0A2K1JQY8"/>
<dbReference type="CDD" id="cd08605">
    <property type="entry name" value="GDPD_GDE5_like_1_plant"/>
    <property type="match status" value="1"/>
</dbReference>
<dbReference type="GeneID" id="112289398"/>
<evidence type="ECO:0000313" key="6">
    <source>
        <dbReference type="EMBL" id="PNR43951.1"/>
    </source>
</evidence>
<keyword evidence="2" id="KW-0319">Glycerol metabolism</keyword>
<evidence type="ECO:0000256" key="2">
    <source>
        <dbReference type="ARBA" id="ARBA00022798"/>
    </source>
</evidence>
<dbReference type="SUPFAM" id="SSF51695">
    <property type="entry name" value="PLC-like phosphodiesterases"/>
    <property type="match status" value="1"/>
</dbReference>
<keyword evidence="8" id="KW-1185">Reference proteome</keyword>
<name>A0A2K1JQY8_PHYPA</name>
<comment type="catalytic activity">
    <reaction evidence="4">
        <text>a sn-glycero-3-phosphodiester + H2O = an alcohol + sn-glycerol 3-phosphate + H(+)</text>
        <dbReference type="Rhea" id="RHEA:12969"/>
        <dbReference type="ChEBI" id="CHEBI:15377"/>
        <dbReference type="ChEBI" id="CHEBI:15378"/>
        <dbReference type="ChEBI" id="CHEBI:30879"/>
        <dbReference type="ChEBI" id="CHEBI:57597"/>
        <dbReference type="ChEBI" id="CHEBI:83408"/>
        <dbReference type="EC" id="3.1.4.46"/>
    </reaction>
</comment>
<dbReference type="Pfam" id="PF03009">
    <property type="entry name" value="GDPD"/>
    <property type="match status" value="1"/>
</dbReference>
<keyword evidence="3" id="KW-0378">Hydrolase</keyword>
<dbReference type="PaxDb" id="3218-PP1S70_55V6.1"/>
<evidence type="ECO:0000313" key="8">
    <source>
        <dbReference type="Proteomes" id="UP000006727"/>
    </source>
</evidence>
<protein>
    <recommendedName>
        <fullName evidence="1">glycerophosphodiester phosphodiesterase</fullName>
        <ecNumber evidence="1">3.1.4.46</ecNumber>
    </recommendedName>
</protein>
<proteinExistence type="predicted"/>
<dbReference type="EMBL" id="ABEU02000012">
    <property type="protein sequence ID" value="PNR43951.1"/>
    <property type="molecule type" value="Genomic_DNA"/>
</dbReference>
<evidence type="ECO:0000256" key="3">
    <source>
        <dbReference type="ARBA" id="ARBA00022801"/>
    </source>
</evidence>
<dbReference type="InterPro" id="IPR051578">
    <property type="entry name" value="GDPD"/>
</dbReference>
<dbReference type="Gramene" id="Pp3c12_15510V3.1">
    <property type="protein sequence ID" value="Pp3c12_15510V3.1"/>
    <property type="gene ID" value="Pp3c12_15510"/>
</dbReference>
<evidence type="ECO:0000256" key="1">
    <source>
        <dbReference type="ARBA" id="ARBA00012247"/>
    </source>
</evidence>
<organism evidence="6">
    <name type="scientific">Physcomitrium patens</name>
    <name type="common">Spreading-leaved earth moss</name>
    <name type="synonym">Physcomitrella patens</name>
    <dbReference type="NCBI Taxonomy" id="3218"/>
    <lineage>
        <taxon>Eukaryota</taxon>
        <taxon>Viridiplantae</taxon>
        <taxon>Streptophyta</taxon>
        <taxon>Embryophyta</taxon>
        <taxon>Bryophyta</taxon>
        <taxon>Bryophytina</taxon>
        <taxon>Bryopsida</taxon>
        <taxon>Funariidae</taxon>
        <taxon>Funariales</taxon>
        <taxon>Funariaceae</taxon>
        <taxon>Physcomitrium</taxon>
    </lineage>
</organism>
<dbReference type="OrthoDB" id="1058301at2759"/>
<dbReference type="OMA" id="HANGRMI"/>